<sequence>MKAGFIRAAKAWEKDTCINFTLVETVEKAREMDYLYVTYDENETEACMSHVGKFGGYQPIYLGKGCEAFPHAAHEVGHALGMYHTQTRHDRDKYIRLLDAFIAPQLIPLHVQKEYAEQFAILTEQQNENYGFPYDYGSIMHIYFYYYSGSAVEEPWMVPTDPNYKTTMGSPFISFIDLFMMNKHYNCTDNCPPEKSANCENGGFPHPRRCNECICPGGYGGKLCNRLPEDCQQGKEVKATPTWNEFQEVFKDPKNDGTYSTCTYWITAPDNKKIEVKVVSVHTKATIGCARGGVEIKANANHTLTGYRYCVEPEDEITIKSNSSRVPVILYTGQLFATVANLEYRYVD</sequence>
<evidence type="ECO:0000256" key="3">
    <source>
        <dbReference type="ARBA" id="ARBA00022536"/>
    </source>
</evidence>
<evidence type="ECO:0000256" key="7">
    <source>
        <dbReference type="ARBA" id="ARBA00022833"/>
    </source>
</evidence>
<dbReference type="Gene3D" id="2.60.120.290">
    <property type="entry name" value="Spermadhesin, CUB domain"/>
    <property type="match status" value="1"/>
</dbReference>
<evidence type="ECO:0000259" key="14">
    <source>
        <dbReference type="PROSITE" id="PS51864"/>
    </source>
</evidence>
<dbReference type="PROSITE" id="PS51864">
    <property type="entry name" value="ASTACIN"/>
    <property type="match status" value="1"/>
</dbReference>
<dbReference type="SUPFAM" id="SSF49854">
    <property type="entry name" value="Spermadhesin, CUB domain"/>
    <property type="match status" value="1"/>
</dbReference>
<dbReference type="InterPro" id="IPR024079">
    <property type="entry name" value="MetalloPept_cat_dom_sf"/>
</dbReference>
<comment type="caution">
    <text evidence="15">The sequence shown here is derived from an EMBL/GenBank/DDBJ whole genome shotgun (WGS) entry which is preliminary data.</text>
</comment>
<feature type="domain" description="Peptidase M12A" evidence="14">
    <location>
        <begin position="1"/>
        <end position="188"/>
    </location>
</feature>
<evidence type="ECO:0000313" key="15">
    <source>
        <dbReference type="EMBL" id="RCN51876.1"/>
    </source>
</evidence>
<keyword evidence="5 12" id="KW-0479">Metal-binding</keyword>
<dbReference type="PANTHER" id="PTHR10127:SF780">
    <property type="entry name" value="METALLOENDOPEPTIDASE"/>
    <property type="match status" value="1"/>
</dbReference>
<protein>
    <recommendedName>
        <fullName evidence="11">Zinc metalloproteinase</fullName>
    </recommendedName>
</protein>
<gene>
    <name evidence="15" type="ORF">ANCCAN_01964</name>
</gene>
<dbReference type="GO" id="GO:0004222">
    <property type="term" value="F:metalloendopeptidase activity"/>
    <property type="evidence" value="ECO:0007669"/>
    <property type="project" value="UniProtKB-UniRule"/>
</dbReference>
<dbReference type="STRING" id="29170.A0A368H5K4"/>
<dbReference type="PIRSF" id="PIRSF036365">
    <property type="entry name" value="Astacin_nematoda"/>
    <property type="match status" value="1"/>
</dbReference>
<keyword evidence="7 12" id="KW-0862">Zinc</keyword>
<dbReference type="SMART" id="SM00235">
    <property type="entry name" value="ZnMc"/>
    <property type="match status" value="1"/>
</dbReference>
<evidence type="ECO:0000256" key="12">
    <source>
        <dbReference type="PROSITE-ProRule" id="PRU01211"/>
    </source>
</evidence>
<evidence type="ECO:0000256" key="1">
    <source>
        <dbReference type="ARBA" id="ARBA00004613"/>
    </source>
</evidence>
<dbReference type="Pfam" id="PF01400">
    <property type="entry name" value="Astacin"/>
    <property type="match status" value="1"/>
</dbReference>
<comment type="subcellular location">
    <subcellularLocation>
        <location evidence="1 11">Secreted</location>
    </subcellularLocation>
</comment>
<feature type="binding site" evidence="12">
    <location>
        <position position="74"/>
    </location>
    <ligand>
        <name>Zn(2+)</name>
        <dbReference type="ChEBI" id="CHEBI:29105"/>
        <note>catalytic</note>
    </ligand>
</feature>
<keyword evidence="9" id="KW-1015">Disulfide bond</keyword>
<evidence type="ECO:0000256" key="10">
    <source>
        <dbReference type="ARBA" id="ARBA00023180"/>
    </source>
</evidence>
<feature type="binding site" evidence="12">
    <location>
        <position position="84"/>
    </location>
    <ligand>
        <name>Zn(2+)</name>
        <dbReference type="ChEBI" id="CHEBI:29105"/>
        <note>catalytic</note>
    </ligand>
</feature>
<reference evidence="15 16" key="1">
    <citation type="submission" date="2014-10" db="EMBL/GenBank/DDBJ databases">
        <title>Draft genome of the hookworm Ancylostoma caninum.</title>
        <authorList>
            <person name="Mitreva M."/>
        </authorList>
    </citation>
    <scope>NUCLEOTIDE SEQUENCE [LARGE SCALE GENOMIC DNA]</scope>
    <source>
        <strain evidence="15 16">Baltimore</strain>
    </source>
</reference>
<dbReference type="PRINTS" id="PR00480">
    <property type="entry name" value="ASTACIN"/>
</dbReference>
<evidence type="ECO:0000256" key="4">
    <source>
        <dbReference type="ARBA" id="ARBA00022670"/>
    </source>
</evidence>
<dbReference type="GO" id="GO:0008270">
    <property type="term" value="F:zinc ion binding"/>
    <property type="evidence" value="ECO:0007669"/>
    <property type="project" value="UniProtKB-UniRule"/>
</dbReference>
<dbReference type="EMBL" id="JOJR01000010">
    <property type="protein sequence ID" value="RCN51876.1"/>
    <property type="molecule type" value="Genomic_DNA"/>
</dbReference>
<accession>A0A368H5K4</accession>
<dbReference type="Proteomes" id="UP000252519">
    <property type="component" value="Unassembled WGS sequence"/>
</dbReference>
<keyword evidence="10" id="KW-0325">Glycoprotein</keyword>
<dbReference type="AlphaFoldDB" id="A0A368H5K4"/>
<feature type="binding site" evidence="12">
    <location>
        <position position="78"/>
    </location>
    <ligand>
        <name>Zn(2+)</name>
        <dbReference type="ChEBI" id="CHEBI:29105"/>
        <note>catalytic</note>
    </ligand>
</feature>
<feature type="active site" evidence="12">
    <location>
        <position position="75"/>
    </location>
</feature>
<evidence type="ECO:0000256" key="6">
    <source>
        <dbReference type="ARBA" id="ARBA00022801"/>
    </source>
</evidence>
<name>A0A368H5K4_ANCCA</name>
<dbReference type="Gene3D" id="3.40.390.10">
    <property type="entry name" value="Collagenase (Catalytic Domain)"/>
    <property type="match status" value="1"/>
</dbReference>
<dbReference type="InterPro" id="IPR035914">
    <property type="entry name" value="Sperma_CUB_dom_sf"/>
</dbReference>
<evidence type="ECO:0000256" key="8">
    <source>
        <dbReference type="ARBA" id="ARBA00023049"/>
    </source>
</evidence>
<keyword evidence="16" id="KW-1185">Reference proteome</keyword>
<evidence type="ECO:0000256" key="11">
    <source>
        <dbReference type="PIRNR" id="PIRNR036365"/>
    </source>
</evidence>
<dbReference type="InterPro" id="IPR001506">
    <property type="entry name" value="Peptidase_M12A"/>
</dbReference>
<keyword evidence="4 12" id="KW-0645">Protease</keyword>
<evidence type="ECO:0000313" key="16">
    <source>
        <dbReference type="Proteomes" id="UP000252519"/>
    </source>
</evidence>
<evidence type="ECO:0000256" key="5">
    <source>
        <dbReference type="ARBA" id="ARBA00022723"/>
    </source>
</evidence>
<evidence type="ECO:0000256" key="9">
    <source>
        <dbReference type="ARBA" id="ARBA00023157"/>
    </source>
</evidence>
<dbReference type="SUPFAM" id="SSF55486">
    <property type="entry name" value="Metalloproteases ('zincins'), catalytic domain"/>
    <property type="match status" value="1"/>
</dbReference>
<dbReference type="InterPro" id="IPR006026">
    <property type="entry name" value="Peptidase_Metallo"/>
</dbReference>
<keyword evidence="3" id="KW-0245">EGF-like domain</keyword>
<keyword evidence="2 11" id="KW-0964">Secreted</keyword>
<comment type="cofactor">
    <cofactor evidence="12 13">
        <name>Zn(2+)</name>
        <dbReference type="ChEBI" id="CHEBI:29105"/>
    </cofactor>
    <text evidence="12 13">Binds 1 zinc ion per subunit.</text>
</comment>
<organism evidence="15 16">
    <name type="scientific">Ancylostoma caninum</name>
    <name type="common">Dog hookworm</name>
    <dbReference type="NCBI Taxonomy" id="29170"/>
    <lineage>
        <taxon>Eukaryota</taxon>
        <taxon>Metazoa</taxon>
        <taxon>Ecdysozoa</taxon>
        <taxon>Nematoda</taxon>
        <taxon>Chromadorea</taxon>
        <taxon>Rhabditida</taxon>
        <taxon>Rhabditina</taxon>
        <taxon>Rhabditomorpha</taxon>
        <taxon>Strongyloidea</taxon>
        <taxon>Ancylostomatidae</taxon>
        <taxon>Ancylostomatinae</taxon>
        <taxon>Ancylostoma</taxon>
    </lineage>
</organism>
<dbReference type="InterPro" id="IPR017050">
    <property type="entry name" value="Metallopeptidase_nem"/>
</dbReference>
<dbReference type="PANTHER" id="PTHR10127">
    <property type="entry name" value="DISCOIDIN, CUB, EGF, LAMININ , AND ZINC METALLOPROTEASE DOMAIN CONTAINING"/>
    <property type="match status" value="1"/>
</dbReference>
<evidence type="ECO:0000256" key="13">
    <source>
        <dbReference type="RuleBase" id="RU361183"/>
    </source>
</evidence>
<dbReference type="GO" id="GO:0006508">
    <property type="term" value="P:proteolysis"/>
    <property type="evidence" value="ECO:0007669"/>
    <property type="project" value="UniProtKB-KW"/>
</dbReference>
<evidence type="ECO:0000256" key="2">
    <source>
        <dbReference type="ARBA" id="ARBA00022525"/>
    </source>
</evidence>
<dbReference type="OrthoDB" id="5852342at2759"/>
<keyword evidence="8 12" id="KW-0482">Metalloprotease</keyword>
<comment type="caution">
    <text evidence="12">Lacks conserved residue(s) required for the propagation of feature annotation.</text>
</comment>
<keyword evidence="6 12" id="KW-0378">Hydrolase</keyword>
<proteinExistence type="predicted"/>
<dbReference type="GO" id="GO:0005576">
    <property type="term" value="C:extracellular region"/>
    <property type="evidence" value="ECO:0007669"/>
    <property type="project" value="UniProtKB-SubCell"/>
</dbReference>
<dbReference type="GO" id="GO:0018996">
    <property type="term" value="P:molting cycle, collagen and cuticulin-based cuticle"/>
    <property type="evidence" value="ECO:0007669"/>
    <property type="project" value="InterPro"/>
</dbReference>